<accession>A0ABY6UW90</accession>
<protein>
    <recommendedName>
        <fullName evidence="4">SMP-LTD domain-containing protein</fullName>
    </recommendedName>
</protein>
<feature type="compositionally biased region" description="Polar residues" evidence="1">
    <location>
        <begin position="290"/>
        <end position="299"/>
    </location>
</feature>
<feature type="region of interest" description="Disordered" evidence="1">
    <location>
        <begin position="257"/>
        <end position="331"/>
    </location>
</feature>
<evidence type="ECO:0008006" key="4">
    <source>
        <dbReference type="Google" id="ProtNLM"/>
    </source>
</evidence>
<comment type="caution">
    <text evidence="2">The sequence shown here is derived from an EMBL/GenBank/DDBJ whole genome shotgun (WGS) entry which is preliminary data.</text>
</comment>
<dbReference type="Proteomes" id="UP000766486">
    <property type="component" value="Unassembled WGS sequence"/>
</dbReference>
<name>A0ABY6UW90_BIOOC</name>
<organism evidence="2 3">
    <name type="scientific">Bionectria ochroleuca</name>
    <name type="common">Gliocladium roseum</name>
    <dbReference type="NCBI Taxonomy" id="29856"/>
    <lineage>
        <taxon>Eukaryota</taxon>
        <taxon>Fungi</taxon>
        <taxon>Dikarya</taxon>
        <taxon>Ascomycota</taxon>
        <taxon>Pezizomycotina</taxon>
        <taxon>Sordariomycetes</taxon>
        <taxon>Hypocreomycetidae</taxon>
        <taxon>Hypocreales</taxon>
        <taxon>Bionectriaceae</taxon>
        <taxon>Clonostachys</taxon>
    </lineage>
</organism>
<proteinExistence type="predicted"/>
<keyword evidence="3" id="KW-1185">Reference proteome</keyword>
<feature type="non-terminal residue" evidence="2">
    <location>
        <position position="331"/>
    </location>
</feature>
<evidence type="ECO:0000313" key="3">
    <source>
        <dbReference type="Proteomes" id="UP000766486"/>
    </source>
</evidence>
<evidence type="ECO:0000256" key="1">
    <source>
        <dbReference type="SAM" id="MobiDB-lite"/>
    </source>
</evidence>
<gene>
    <name evidence="2" type="ORF">CLO192961_LOCUS376388</name>
</gene>
<dbReference type="EMBL" id="CABFNS010000877">
    <property type="protein sequence ID" value="VUC34239.1"/>
    <property type="molecule type" value="Genomic_DNA"/>
</dbReference>
<evidence type="ECO:0000313" key="2">
    <source>
        <dbReference type="EMBL" id="VUC34239.1"/>
    </source>
</evidence>
<reference evidence="2 3" key="1">
    <citation type="submission" date="2019-06" db="EMBL/GenBank/DDBJ databases">
        <authorList>
            <person name="Broberg M."/>
        </authorList>
    </citation>
    <scope>NUCLEOTIDE SEQUENCE [LARGE SCALE GENOMIC DNA]</scope>
</reference>
<sequence>MPERDLDSVLIALQKATPAVRDNDVSIEYFGAVHDFFNLIRWIFYFRTLQVGLDRASSEYRQLKPWNQFVRKALMEREFLITQDLVEDWSLQIDGFGNIESMMCSDFMAPFWAREEFRLCDAVLEVSEGSLQCVINTRFNIPEESLHDARVFISSARPALIRVLANVQGKQDIPPHFRLSTGLVDCSLGSLPTGGSQAMYHLIAVIPQREDAQWDRLTRFDPGVELSLPNVSANLSILIFALFDELSVSYLKQRKKSSVSKQKQEGSSDIRGQSSGWPLPVPGVPELKGSSGSFVQRSNPFFAPPVPKQNEPSGLFGQREPSLFTPGIPEQ</sequence>